<feature type="coiled-coil region" evidence="2">
    <location>
        <begin position="183"/>
        <end position="217"/>
    </location>
</feature>
<keyword evidence="2" id="KW-0175">Coiled coil</keyword>
<dbReference type="Pfam" id="PF25954">
    <property type="entry name" value="Beta-barrel_RND_2"/>
    <property type="match status" value="1"/>
</dbReference>
<dbReference type="PANTHER" id="PTHR30469:SF36">
    <property type="entry name" value="BLL3903 PROTEIN"/>
    <property type="match status" value="1"/>
</dbReference>
<evidence type="ECO:0000313" key="7">
    <source>
        <dbReference type="Proteomes" id="UP000265882"/>
    </source>
</evidence>
<dbReference type="Gene3D" id="2.40.30.170">
    <property type="match status" value="1"/>
</dbReference>
<accession>A0A3A4NEL7</accession>
<dbReference type="AlphaFoldDB" id="A0A3A4NEL7"/>
<evidence type="ECO:0000259" key="4">
    <source>
        <dbReference type="Pfam" id="PF25954"/>
    </source>
</evidence>
<feature type="domain" description="YknX-like C-terminal permuted SH3-like" evidence="5">
    <location>
        <begin position="338"/>
        <end position="406"/>
    </location>
</feature>
<dbReference type="EMBL" id="QZKU01000118">
    <property type="protein sequence ID" value="RJP17185.1"/>
    <property type="molecule type" value="Genomic_DNA"/>
</dbReference>
<dbReference type="GO" id="GO:1990281">
    <property type="term" value="C:efflux pump complex"/>
    <property type="evidence" value="ECO:0007669"/>
    <property type="project" value="TreeGrafter"/>
</dbReference>
<reference evidence="6 7" key="1">
    <citation type="journal article" date="2017" name="ISME J.">
        <title>Energy and carbon metabolisms in a deep terrestrial subsurface fluid microbial community.</title>
        <authorList>
            <person name="Momper L."/>
            <person name="Jungbluth S.P."/>
            <person name="Lee M.D."/>
            <person name="Amend J.P."/>
        </authorList>
    </citation>
    <scope>NUCLEOTIDE SEQUENCE [LARGE SCALE GENOMIC DNA]</scope>
    <source>
        <strain evidence="6">SURF_5</strain>
    </source>
</reference>
<evidence type="ECO:0000313" key="6">
    <source>
        <dbReference type="EMBL" id="RJP17185.1"/>
    </source>
</evidence>
<dbReference type="Pfam" id="PF25989">
    <property type="entry name" value="YknX_C"/>
    <property type="match status" value="1"/>
</dbReference>
<feature type="domain" description="CusB-like beta-barrel" evidence="4">
    <location>
        <begin position="260"/>
        <end position="330"/>
    </location>
</feature>
<feature type="domain" description="CzcB-like alpha-helical hairpin" evidence="3">
    <location>
        <begin position="153"/>
        <end position="195"/>
    </location>
</feature>
<dbReference type="Gene3D" id="2.40.420.20">
    <property type="match status" value="1"/>
</dbReference>
<dbReference type="InterPro" id="IPR058648">
    <property type="entry name" value="HH_CzcB-like"/>
</dbReference>
<dbReference type="GO" id="GO:0015562">
    <property type="term" value="F:efflux transmembrane transporter activity"/>
    <property type="evidence" value="ECO:0007669"/>
    <property type="project" value="TreeGrafter"/>
</dbReference>
<dbReference type="NCBIfam" id="TIGR01730">
    <property type="entry name" value="RND_mfp"/>
    <property type="match status" value="1"/>
</dbReference>
<dbReference type="InterPro" id="IPR058792">
    <property type="entry name" value="Beta-barrel_RND_2"/>
</dbReference>
<organism evidence="6 7">
    <name type="scientific">Abyssobacteria bacterium (strain SURF_5)</name>
    <dbReference type="NCBI Taxonomy" id="2093360"/>
    <lineage>
        <taxon>Bacteria</taxon>
        <taxon>Pseudomonadati</taxon>
        <taxon>Candidatus Hydrogenedentota</taxon>
        <taxon>Candidatus Abyssobacteria</taxon>
    </lineage>
</organism>
<comment type="caution">
    <text evidence="6">The sequence shown here is derived from an EMBL/GenBank/DDBJ whole genome shotgun (WGS) entry which is preliminary data.</text>
</comment>
<protein>
    <submittedName>
        <fullName evidence="6">Efflux RND transporter periplasmic adaptor subunit</fullName>
    </submittedName>
</protein>
<proteinExistence type="inferred from homology"/>
<comment type="similarity">
    <text evidence="1">Belongs to the membrane fusion protein (MFP) (TC 8.A.1) family.</text>
</comment>
<dbReference type="Pfam" id="PF25893">
    <property type="entry name" value="HH_CzcB"/>
    <property type="match status" value="1"/>
</dbReference>
<dbReference type="PANTHER" id="PTHR30469">
    <property type="entry name" value="MULTIDRUG RESISTANCE PROTEIN MDTA"/>
    <property type="match status" value="1"/>
</dbReference>
<dbReference type="SUPFAM" id="SSF111369">
    <property type="entry name" value="HlyD-like secretion proteins"/>
    <property type="match status" value="1"/>
</dbReference>
<dbReference type="InterPro" id="IPR058637">
    <property type="entry name" value="YknX-like_C"/>
</dbReference>
<evidence type="ECO:0000259" key="5">
    <source>
        <dbReference type="Pfam" id="PF25989"/>
    </source>
</evidence>
<gene>
    <name evidence="6" type="ORF">C4520_17300</name>
</gene>
<evidence type="ECO:0000259" key="3">
    <source>
        <dbReference type="Pfam" id="PF25893"/>
    </source>
</evidence>
<dbReference type="Gene3D" id="1.10.287.470">
    <property type="entry name" value="Helix hairpin bin"/>
    <property type="match status" value="1"/>
</dbReference>
<dbReference type="Proteomes" id="UP000265882">
    <property type="component" value="Unassembled WGS sequence"/>
</dbReference>
<dbReference type="Gene3D" id="2.40.50.100">
    <property type="match status" value="1"/>
</dbReference>
<evidence type="ECO:0000256" key="1">
    <source>
        <dbReference type="ARBA" id="ARBA00009477"/>
    </source>
</evidence>
<sequence length="416" mass="45457">MAGKRFSPENNRKKNMSPRISKIAVSPLVLGVLLSIALFDGCSEKKSVETNKEPRVTLVDASPVTVQDVQVVVRAVGSLEAIDRVKVAPEIRAIVEQILFVENQQVEQGDLLVKLDTRKLLLGVQQAEEALQTALAAKDLAQATIKRTEAEVENRRSTYGRDKELFESGIISESQYIQSKSAYDSAQAAVEEAKAAFRRAEKEAAAAATRISMAKENEADAYIRAPLSGVLGERLVSPGDLVEPGTPLVELVVLDPIEIAFSVPEKYRSRLSTGQSVIFEMPSIAGRIFSGATTYISPTTDPATRTVKLKARLPNKENLLQPGQFGTVRLVLEVHEQAIVIPEAAVVPREGETFVYVVNDTEAHLKKVVLGQHLEGMVEVLEGLEREQVVITAGQQKVADGYPVRVRRSDRQNGTK</sequence>
<evidence type="ECO:0000256" key="2">
    <source>
        <dbReference type="SAM" id="Coils"/>
    </source>
</evidence>
<dbReference type="InterPro" id="IPR006143">
    <property type="entry name" value="RND_pump_MFP"/>
</dbReference>
<feature type="coiled-coil region" evidence="2">
    <location>
        <begin position="124"/>
        <end position="151"/>
    </location>
</feature>
<name>A0A3A4NEL7_ABYX5</name>